<evidence type="ECO:0000313" key="1">
    <source>
        <dbReference type="EMBL" id="KRR24300.1"/>
    </source>
</evidence>
<protein>
    <submittedName>
        <fullName evidence="1">Uncharacterized protein</fullName>
    </submittedName>
</protein>
<accession>A0A0R3MX93</accession>
<dbReference type="EMBL" id="LLYB01000064">
    <property type="protein sequence ID" value="KRR24300.1"/>
    <property type="molecule type" value="Genomic_DNA"/>
</dbReference>
<reference evidence="1 2" key="1">
    <citation type="submission" date="2014-03" db="EMBL/GenBank/DDBJ databases">
        <title>Bradyrhizobium valentinum sp. nov., isolated from effective nodules of Lupinus mariae-josephae, a lupine endemic of basic-lime soils in Eastern Spain.</title>
        <authorList>
            <person name="Duran D."/>
            <person name="Rey L."/>
            <person name="Navarro A."/>
            <person name="Busquets A."/>
            <person name="Imperial J."/>
            <person name="Ruiz-Argueso T."/>
        </authorList>
    </citation>
    <scope>NUCLEOTIDE SEQUENCE [LARGE SCALE GENOMIC DNA]</scope>
    <source>
        <strain evidence="1 2">CCBAU 23086</strain>
    </source>
</reference>
<proteinExistence type="predicted"/>
<organism evidence="1 2">
    <name type="scientific">Bradyrhizobium lablabi</name>
    <dbReference type="NCBI Taxonomy" id="722472"/>
    <lineage>
        <taxon>Bacteria</taxon>
        <taxon>Pseudomonadati</taxon>
        <taxon>Pseudomonadota</taxon>
        <taxon>Alphaproteobacteria</taxon>
        <taxon>Hyphomicrobiales</taxon>
        <taxon>Nitrobacteraceae</taxon>
        <taxon>Bradyrhizobium</taxon>
    </lineage>
</organism>
<evidence type="ECO:0000313" key="2">
    <source>
        <dbReference type="Proteomes" id="UP000051660"/>
    </source>
</evidence>
<gene>
    <name evidence="1" type="ORF">CQ14_35815</name>
</gene>
<name>A0A0R3MX93_9BRAD</name>
<dbReference type="AlphaFoldDB" id="A0A0R3MX93"/>
<comment type="caution">
    <text evidence="1">The sequence shown here is derived from an EMBL/GenBank/DDBJ whole genome shotgun (WGS) entry which is preliminary data.</text>
</comment>
<sequence>MIAGKRGFLAGKGRFASRPGVSYHSRIGQIPILAQTATDINALRVHLKLVQIYKAIGWAAR</sequence>
<dbReference type="Proteomes" id="UP000051660">
    <property type="component" value="Unassembled WGS sequence"/>
</dbReference>